<feature type="chain" id="PRO_5037368287" evidence="15">
    <location>
        <begin position="29"/>
        <end position="753"/>
    </location>
</feature>
<dbReference type="GO" id="GO:0009279">
    <property type="term" value="C:cell outer membrane"/>
    <property type="evidence" value="ECO:0007669"/>
    <property type="project" value="UniProtKB-SubCell"/>
</dbReference>
<keyword evidence="3 12" id="KW-1134">Transmembrane beta strand</keyword>
<comment type="similarity">
    <text evidence="12 14">Belongs to the TonB-dependent receptor family.</text>
</comment>
<accession>A0A918PJP5</accession>
<name>A0A918PJP5_9SPHN</name>
<evidence type="ECO:0000256" key="12">
    <source>
        <dbReference type="PROSITE-ProRule" id="PRU01360"/>
    </source>
</evidence>
<keyword evidence="6 15" id="KW-0732">Signal</keyword>
<dbReference type="Proteomes" id="UP000648075">
    <property type="component" value="Unassembled WGS sequence"/>
</dbReference>
<dbReference type="Pfam" id="PF07715">
    <property type="entry name" value="Plug"/>
    <property type="match status" value="1"/>
</dbReference>
<feature type="domain" description="TonB-dependent receptor-like beta-barrel" evidence="16">
    <location>
        <begin position="262"/>
        <end position="715"/>
    </location>
</feature>
<keyword evidence="9 14" id="KW-0798">TonB box</keyword>
<keyword evidence="8" id="KW-0406">Ion transport</keyword>
<keyword evidence="19" id="KW-1185">Reference proteome</keyword>
<dbReference type="InterPro" id="IPR039426">
    <property type="entry name" value="TonB-dep_rcpt-like"/>
</dbReference>
<organism evidence="18 19">
    <name type="scientific">Novosphingobium colocasiae</name>
    <dbReference type="NCBI Taxonomy" id="1256513"/>
    <lineage>
        <taxon>Bacteria</taxon>
        <taxon>Pseudomonadati</taxon>
        <taxon>Pseudomonadota</taxon>
        <taxon>Alphaproteobacteria</taxon>
        <taxon>Sphingomonadales</taxon>
        <taxon>Sphingomonadaceae</taxon>
        <taxon>Novosphingobium</taxon>
    </lineage>
</organism>
<evidence type="ECO:0000256" key="8">
    <source>
        <dbReference type="ARBA" id="ARBA00023065"/>
    </source>
</evidence>
<dbReference type="Pfam" id="PF00593">
    <property type="entry name" value="TonB_dep_Rec_b-barrel"/>
    <property type="match status" value="1"/>
</dbReference>
<keyword evidence="2 12" id="KW-0813">Transport</keyword>
<dbReference type="PANTHER" id="PTHR32552">
    <property type="entry name" value="FERRICHROME IRON RECEPTOR-RELATED"/>
    <property type="match status" value="1"/>
</dbReference>
<evidence type="ECO:0000256" key="1">
    <source>
        <dbReference type="ARBA" id="ARBA00004571"/>
    </source>
</evidence>
<dbReference type="CDD" id="cd01347">
    <property type="entry name" value="ligand_gated_channel"/>
    <property type="match status" value="1"/>
</dbReference>
<dbReference type="PANTHER" id="PTHR32552:SF81">
    <property type="entry name" value="TONB-DEPENDENT OUTER MEMBRANE RECEPTOR"/>
    <property type="match status" value="1"/>
</dbReference>
<reference evidence="18" key="2">
    <citation type="submission" date="2020-09" db="EMBL/GenBank/DDBJ databases">
        <authorList>
            <person name="Sun Q."/>
            <person name="Kim S."/>
        </authorList>
    </citation>
    <scope>NUCLEOTIDE SEQUENCE</scope>
    <source>
        <strain evidence="18">KCTC 32255</strain>
    </source>
</reference>
<evidence type="ECO:0000256" key="10">
    <source>
        <dbReference type="ARBA" id="ARBA00023136"/>
    </source>
</evidence>
<evidence type="ECO:0000259" key="17">
    <source>
        <dbReference type="Pfam" id="PF07715"/>
    </source>
</evidence>
<evidence type="ECO:0000256" key="14">
    <source>
        <dbReference type="RuleBase" id="RU003357"/>
    </source>
</evidence>
<evidence type="ECO:0000259" key="16">
    <source>
        <dbReference type="Pfam" id="PF00593"/>
    </source>
</evidence>
<evidence type="ECO:0000256" key="7">
    <source>
        <dbReference type="ARBA" id="ARBA00023004"/>
    </source>
</evidence>
<evidence type="ECO:0000256" key="15">
    <source>
        <dbReference type="SAM" id="SignalP"/>
    </source>
</evidence>
<keyword evidence="4" id="KW-0410">Iron transport</keyword>
<sequence length="753" mass="81554">MRHNSHLHTSMSALALAAALGVTQTAHAQSATPQAGGEAAGSGEIIVTAQRKAESISKVPLSITALGNDALETKQVTEMKDLQFASPGIRAGQQQGVTRIFIRGIGLTSFSAGADPSVAFYADGVYVGRPTAQASSFYDVERIEVLRGPQGTLYGRNATGGAVNVISRAPTRELSGYANLTYGNYDLKEFEGGISGPLTEGGDLRARVSGHVIDRDGYGYDFGMNHDFNDAKSQSVRTQLQYENGNGTDIRLIGEYHHENDYNNGTTSFGAYPGYELQGVVGTVDPDGNELKGIAVTGGQDTATALVGKTNVREGWAVTLNANFDISDRLHFNSITGFRKWDRYNGSNSDGTSAGLGNTYYNEKSKQFSQELVLNWSAGPLDLVAGTSFYWERLDNYVLVPFVQFGTNYIQDGTMDIESFSAYGQATVHVLDSLRLTAGGRYSTETRDSKGTFTFFGVTDVSGQKTWSDFNPKFGIEFDLNPDTLLYATATNGFKSGTFNVGQVNPAINPEKIWSYEAGFKTKLFDNAVQLSGAYFHYDYTDLQVNKVIGIATVTTNAAAAKVDGLELAATIKPFSGLTLDTSFTYLDARFSEFFSTNPLYPGGASDPGYAIWLAANPDAKTPVFDGDIASEQNLKGYQLPGAPKYAATAGIQYDYDMDNGARITLRGDAAYASRIHFSEFNDVHLSQKAVTKFNAYVRYDSGKLWTLSVWGKNLTNETVKSNELVTIALWGYPRYGAIEPPRTYGATVGLKF</sequence>
<keyword evidence="11 12" id="KW-0998">Cell outer membrane</keyword>
<dbReference type="InterPro" id="IPR012910">
    <property type="entry name" value="Plug_dom"/>
</dbReference>
<evidence type="ECO:0000256" key="3">
    <source>
        <dbReference type="ARBA" id="ARBA00022452"/>
    </source>
</evidence>
<comment type="caution">
    <text evidence="18">The sequence shown here is derived from an EMBL/GenBank/DDBJ whole genome shotgun (WGS) entry which is preliminary data.</text>
</comment>
<dbReference type="InterPro" id="IPR010917">
    <property type="entry name" value="TonB_rcpt_CS"/>
</dbReference>
<dbReference type="SUPFAM" id="SSF56935">
    <property type="entry name" value="Porins"/>
    <property type="match status" value="1"/>
</dbReference>
<proteinExistence type="inferred from homology"/>
<evidence type="ECO:0000256" key="4">
    <source>
        <dbReference type="ARBA" id="ARBA00022496"/>
    </source>
</evidence>
<reference evidence="18" key="1">
    <citation type="journal article" date="2014" name="Int. J. Syst. Evol. Microbiol.">
        <title>Complete genome sequence of Corynebacterium casei LMG S-19264T (=DSM 44701T), isolated from a smear-ripened cheese.</title>
        <authorList>
            <consortium name="US DOE Joint Genome Institute (JGI-PGF)"/>
            <person name="Walter F."/>
            <person name="Albersmeier A."/>
            <person name="Kalinowski J."/>
            <person name="Ruckert C."/>
        </authorList>
    </citation>
    <scope>NUCLEOTIDE SEQUENCE</scope>
    <source>
        <strain evidence="18">KCTC 32255</strain>
    </source>
</reference>
<gene>
    <name evidence="18" type="ORF">GCM10011614_30430</name>
</gene>
<evidence type="ECO:0000256" key="6">
    <source>
        <dbReference type="ARBA" id="ARBA00022729"/>
    </source>
</evidence>
<dbReference type="PROSITE" id="PS01156">
    <property type="entry name" value="TONB_DEPENDENT_REC_2"/>
    <property type="match status" value="1"/>
</dbReference>
<dbReference type="AlphaFoldDB" id="A0A918PJP5"/>
<dbReference type="InterPro" id="IPR036942">
    <property type="entry name" value="Beta-barrel_TonB_sf"/>
</dbReference>
<protein>
    <submittedName>
        <fullName evidence="18">TonB-dependent receptor</fullName>
    </submittedName>
</protein>
<keyword evidence="10 12" id="KW-0472">Membrane</keyword>
<evidence type="ECO:0000313" key="18">
    <source>
        <dbReference type="EMBL" id="GGZ13192.1"/>
    </source>
</evidence>
<feature type="short sequence motif" description="TonB C-terminal box" evidence="13">
    <location>
        <begin position="736"/>
        <end position="753"/>
    </location>
</feature>
<keyword evidence="18" id="KW-0675">Receptor</keyword>
<dbReference type="InterPro" id="IPR000531">
    <property type="entry name" value="Beta-barrel_TonB"/>
</dbReference>
<comment type="subcellular location">
    <subcellularLocation>
        <location evidence="1 12">Cell outer membrane</location>
        <topology evidence="1 12">Multi-pass membrane protein</topology>
    </subcellularLocation>
</comment>
<dbReference type="EMBL" id="BMZA01000015">
    <property type="protein sequence ID" value="GGZ13192.1"/>
    <property type="molecule type" value="Genomic_DNA"/>
</dbReference>
<keyword evidence="5 12" id="KW-0812">Transmembrane</keyword>
<dbReference type="Gene3D" id="2.40.170.20">
    <property type="entry name" value="TonB-dependent receptor, beta-barrel domain"/>
    <property type="match status" value="1"/>
</dbReference>
<evidence type="ECO:0000256" key="11">
    <source>
        <dbReference type="ARBA" id="ARBA00023237"/>
    </source>
</evidence>
<dbReference type="GO" id="GO:0006826">
    <property type="term" value="P:iron ion transport"/>
    <property type="evidence" value="ECO:0007669"/>
    <property type="project" value="UniProtKB-KW"/>
</dbReference>
<evidence type="ECO:0000256" key="9">
    <source>
        <dbReference type="ARBA" id="ARBA00023077"/>
    </source>
</evidence>
<evidence type="ECO:0000256" key="13">
    <source>
        <dbReference type="PROSITE-ProRule" id="PRU10144"/>
    </source>
</evidence>
<dbReference type="PROSITE" id="PS52016">
    <property type="entry name" value="TONB_DEPENDENT_REC_3"/>
    <property type="match status" value="1"/>
</dbReference>
<feature type="domain" description="TonB-dependent receptor plug" evidence="17">
    <location>
        <begin position="57"/>
        <end position="162"/>
    </location>
</feature>
<feature type="signal peptide" evidence="15">
    <location>
        <begin position="1"/>
        <end position="28"/>
    </location>
</feature>
<keyword evidence="7" id="KW-0408">Iron</keyword>
<evidence type="ECO:0000256" key="5">
    <source>
        <dbReference type="ARBA" id="ARBA00022692"/>
    </source>
</evidence>
<evidence type="ECO:0000256" key="2">
    <source>
        <dbReference type="ARBA" id="ARBA00022448"/>
    </source>
</evidence>
<evidence type="ECO:0000313" key="19">
    <source>
        <dbReference type="Proteomes" id="UP000648075"/>
    </source>
</evidence>